<keyword evidence="2" id="KW-1133">Transmembrane helix</keyword>
<sequence length="356" mass="39093">MDSLTQFVLGAAVSTVVLGPKMGPRKAAILGGVLGTLPDLDVFLPFDDPVDSFVYHRGWTHSLVIHALAAPVIGEALVRLVRPLRTERVRTWLAVFLCLSTHALLDAMTIYGTRLFWPLYPDPVGAGSVFIIDPLYTLPLLGVVLWSLSRRHWSKALGRAVSTALIFSTGYLALGLGLQAHIEARARVLFREAGVEPEKVLAIAGPFNTVLWKVIALESDTYHNLYLSLLDTKTPPQLYSHPRRSDLAACLEGTEPYEKLVWFSHGFLKAEERDGAVVVSDLRMGMTPDYVFRFALAEIEDGRVNPVEPRRAAGTRVMAEGDGDWLVSRLLGRAVARPAEPGPEVPTEKAPLRCPS</sequence>
<feature type="transmembrane region" description="Helical" evidence="2">
    <location>
        <begin position="92"/>
        <end position="112"/>
    </location>
</feature>
<keyword evidence="4" id="KW-1185">Reference proteome</keyword>
<dbReference type="Pfam" id="PF04307">
    <property type="entry name" value="YdjM"/>
    <property type="match status" value="1"/>
</dbReference>
<dbReference type="Proteomes" id="UP001597327">
    <property type="component" value="Unassembled WGS sequence"/>
</dbReference>
<feature type="transmembrane region" description="Helical" evidence="2">
    <location>
        <begin position="124"/>
        <end position="148"/>
    </location>
</feature>
<accession>A0ABW4JSK6</accession>
<dbReference type="GO" id="GO:0016787">
    <property type="term" value="F:hydrolase activity"/>
    <property type="evidence" value="ECO:0007669"/>
    <property type="project" value="UniProtKB-KW"/>
</dbReference>
<name>A0ABW4JSK6_9HYPH</name>
<feature type="compositionally biased region" description="Basic and acidic residues" evidence="1">
    <location>
        <begin position="346"/>
        <end position="356"/>
    </location>
</feature>
<evidence type="ECO:0000313" key="4">
    <source>
        <dbReference type="Proteomes" id="UP001597327"/>
    </source>
</evidence>
<organism evidence="3 4">
    <name type="scientific">Roseibium aestuarii</name>
    <dbReference type="NCBI Taxonomy" id="2600299"/>
    <lineage>
        <taxon>Bacteria</taxon>
        <taxon>Pseudomonadati</taxon>
        <taxon>Pseudomonadota</taxon>
        <taxon>Alphaproteobacteria</taxon>
        <taxon>Hyphomicrobiales</taxon>
        <taxon>Stappiaceae</taxon>
        <taxon>Roseibium</taxon>
    </lineage>
</organism>
<keyword evidence="3" id="KW-0378">Hydrolase</keyword>
<keyword evidence="2" id="KW-0472">Membrane</keyword>
<evidence type="ECO:0000256" key="1">
    <source>
        <dbReference type="SAM" id="MobiDB-lite"/>
    </source>
</evidence>
<feature type="transmembrane region" description="Helical" evidence="2">
    <location>
        <begin position="160"/>
        <end position="182"/>
    </location>
</feature>
<reference evidence="4" key="1">
    <citation type="journal article" date="2019" name="Int. J. Syst. Evol. Microbiol.">
        <title>The Global Catalogue of Microorganisms (GCM) 10K type strain sequencing project: providing services to taxonomists for standard genome sequencing and annotation.</title>
        <authorList>
            <consortium name="The Broad Institute Genomics Platform"/>
            <consortium name="The Broad Institute Genome Sequencing Center for Infectious Disease"/>
            <person name="Wu L."/>
            <person name="Ma J."/>
        </authorList>
    </citation>
    <scope>NUCLEOTIDE SEQUENCE [LARGE SCALE GENOMIC DNA]</scope>
    <source>
        <strain evidence="4">JCM 3369</strain>
    </source>
</reference>
<dbReference type="PANTHER" id="PTHR40031">
    <property type="entry name" value="HYPOTHETICAL MEMBRANE SPANNING PROTEIN"/>
    <property type="match status" value="1"/>
</dbReference>
<feature type="transmembrane region" description="Helical" evidence="2">
    <location>
        <begin position="59"/>
        <end position="80"/>
    </location>
</feature>
<dbReference type="InterPro" id="IPR007404">
    <property type="entry name" value="YdjM-like"/>
</dbReference>
<protein>
    <submittedName>
        <fullName evidence="3">Metal-dependent hydrolase</fullName>
    </submittedName>
</protein>
<proteinExistence type="predicted"/>
<feature type="region of interest" description="Disordered" evidence="1">
    <location>
        <begin position="337"/>
        <end position="356"/>
    </location>
</feature>
<keyword evidence="2" id="KW-0812">Transmembrane</keyword>
<dbReference type="RefSeq" id="WP_149891410.1">
    <property type="nucleotide sequence ID" value="NZ_JBHUFA010000001.1"/>
</dbReference>
<evidence type="ECO:0000256" key="2">
    <source>
        <dbReference type="SAM" id="Phobius"/>
    </source>
</evidence>
<dbReference type="PANTHER" id="PTHR40031:SF1">
    <property type="entry name" value="MEMBRANE-BOUND METAL-DEPENDENT HYDROLASE"/>
    <property type="match status" value="1"/>
</dbReference>
<comment type="caution">
    <text evidence="3">The sequence shown here is derived from an EMBL/GenBank/DDBJ whole genome shotgun (WGS) entry which is preliminary data.</text>
</comment>
<evidence type="ECO:0000313" key="3">
    <source>
        <dbReference type="EMBL" id="MFD1694772.1"/>
    </source>
</evidence>
<gene>
    <name evidence="3" type="ORF">ACFSC7_04535</name>
</gene>
<dbReference type="InterPro" id="IPR053170">
    <property type="entry name" value="Transcription_regulator"/>
</dbReference>
<dbReference type="EMBL" id="JBHUFA010000001">
    <property type="protein sequence ID" value="MFD1694772.1"/>
    <property type="molecule type" value="Genomic_DNA"/>
</dbReference>